<reference evidence="1" key="2">
    <citation type="submission" date="2020-05" db="UniProtKB">
        <authorList>
            <consortium name="EnsemblMetazoa"/>
        </authorList>
    </citation>
    <scope>IDENTIFICATION</scope>
    <source>
        <strain evidence="1">IAEA</strain>
    </source>
</reference>
<accession>A0A1A9ZK06</accession>
<dbReference type="VEuPathDB" id="VectorBase:GPAI017250"/>
<evidence type="ECO:0000313" key="2">
    <source>
        <dbReference type="Proteomes" id="UP000092445"/>
    </source>
</evidence>
<organism evidence="1 2">
    <name type="scientific">Glossina pallidipes</name>
    <name type="common">Tsetse fly</name>
    <dbReference type="NCBI Taxonomy" id="7398"/>
    <lineage>
        <taxon>Eukaryota</taxon>
        <taxon>Metazoa</taxon>
        <taxon>Ecdysozoa</taxon>
        <taxon>Arthropoda</taxon>
        <taxon>Hexapoda</taxon>
        <taxon>Insecta</taxon>
        <taxon>Pterygota</taxon>
        <taxon>Neoptera</taxon>
        <taxon>Endopterygota</taxon>
        <taxon>Diptera</taxon>
        <taxon>Brachycera</taxon>
        <taxon>Muscomorpha</taxon>
        <taxon>Hippoboscoidea</taxon>
        <taxon>Glossinidae</taxon>
        <taxon>Glossina</taxon>
    </lineage>
</organism>
<evidence type="ECO:0000313" key="1">
    <source>
        <dbReference type="EnsemblMetazoa" id="GPAI017250-PA"/>
    </source>
</evidence>
<name>A0A1A9ZK06_GLOPL</name>
<dbReference type="AlphaFoldDB" id="A0A1A9ZK06"/>
<dbReference type="Proteomes" id="UP000092445">
    <property type="component" value="Unassembled WGS sequence"/>
</dbReference>
<reference evidence="2" key="1">
    <citation type="submission" date="2014-03" db="EMBL/GenBank/DDBJ databases">
        <authorList>
            <person name="Aksoy S."/>
            <person name="Warren W."/>
            <person name="Wilson R.K."/>
        </authorList>
    </citation>
    <scope>NUCLEOTIDE SEQUENCE [LARGE SCALE GENOMIC DNA]</scope>
    <source>
        <strain evidence="2">IAEA</strain>
    </source>
</reference>
<protein>
    <submittedName>
        <fullName evidence="1">Uncharacterized protein</fullName>
    </submittedName>
</protein>
<keyword evidence="2" id="KW-1185">Reference proteome</keyword>
<sequence>MQRKRPKCTGLELFSTSCKKDLRAFNLNPQGRWSRQDIREQNMLTDSGQRILPATRNPIDTFSQASIKSICLIDTLTQSVHVLQQFLPCSAICSVLKTLQKD</sequence>
<proteinExistence type="predicted"/>
<dbReference type="EnsemblMetazoa" id="GPAI017250-RA">
    <property type="protein sequence ID" value="GPAI017250-PA"/>
    <property type="gene ID" value="GPAI017250"/>
</dbReference>